<dbReference type="OrthoDB" id="9789350at2"/>
<dbReference type="GO" id="GO:0004113">
    <property type="term" value="F:2',3'-cyclic-nucleotide 3'-phosphodiesterase activity"/>
    <property type="evidence" value="ECO:0007669"/>
    <property type="project" value="InterPro"/>
</dbReference>
<sequence>MPPFFFFKSFFGSIGYGYNSNFTGLLQDITPQFCNKSRTEGIILYENIRIFTALPIPDAIRKLIKAKLPQWQSELLFSRWVHPEDWHITLHFISDTPPEALPLVEKALAAAAKLAEPFTLQLGRLSVFGRPEHPSVLWIGLKQQPEALTALHRAIGEHLSGQLGYTPEKRPYSPILRLPANMMAPARSRVNCLLQLT</sequence>
<evidence type="ECO:0000256" key="1">
    <source>
        <dbReference type="ARBA" id="ARBA00022801"/>
    </source>
</evidence>
<feature type="domain" description="Phosphoesterase HXTX" evidence="2">
    <location>
        <begin position="64"/>
        <end position="138"/>
    </location>
</feature>
<evidence type="ECO:0000313" key="3">
    <source>
        <dbReference type="EMBL" id="QAY65019.1"/>
    </source>
</evidence>
<accession>A0A4P6ETQ7</accession>
<evidence type="ECO:0000313" key="4">
    <source>
        <dbReference type="Proteomes" id="UP000293568"/>
    </source>
</evidence>
<dbReference type="PANTHER" id="PTHR35561">
    <property type="entry name" value="RNA 2',3'-CYCLIC PHOSPHODIESTERASE"/>
    <property type="match status" value="1"/>
</dbReference>
<dbReference type="NCBIfam" id="TIGR02258">
    <property type="entry name" value="2_5_ligase"/>
    <property type="match status" value="1"/>
</dbReference>
<reference evidence="3 4" key="1">
    <citation type="submission" date="2019-01" db="EMBL/GenBank/DDBJ databases">
        <title>Genome sequencing of strain FW100M-2.</title>
        <authorList>
            <person name="Heo J."/>
            <person name="Kim S.-J."/>
            <person name="Kim J.-S."/>
            <person name="Hong S.-B."/>
            <person name="Kwon S.-W."/>
        </authorList>
    </citation>
    <scope>NUCLEOTIDE SEQUENCE [LARGE SCALE GENOMIC DNA]</scope>
    <source>
        <strain evidence="3 4">FW100M-2</strain>
    </source>
</reference>
<evidence type="ECO:0000259" key="2">
    <source>
        <dbReference type="Pfam" id="PF02834"/>
    </source>
</evidence>
<organism evidence="3 4">
    <name type="scientific">Paenibacillus protaetiae</name>
    <dbReference type="NCBI Taxonomy" id="2509456"/>
    <lineage>
        <taxon>Bacteria</taxon>
        <taxon>Bacillati</taxon>
        <taxon>Bacillota</taxon>
        <taxon>Bacilli</taxon>
        <taxon>Bacillales</taxon>
        <taxon>Paenibacillaceae</taxon>
        <taxon>Paenibacillus</taxon>
    </lineage>
</organism>
<dbReference type="Gene3D" id="3.90.1140.10">
    <property type="entry name" value="Cyclic phosphodiesterase"/>
    <property type="match status" value="1"/>
</dbReference>
<gene>
    <name evidence="3" type="primary">thpR</name>
    <name evidence="3" type="ORF">ET464_00075</name>
</gene>
<dbReference type="EMBL" id="CP035492">
    <property type="protein sequence ID" value="QAY65019.1"/>
    <property type="molecule type" value="Genomic_DNA"/>
</dbReference>
<keyword evidence="4" id="KW-1185">Reference proteome</keyword>
<dbReference type="PANTHER" id="PTHR35561:SF1">
    <property type="entry name" value="RNA 2',3'-CYCLIC PHOSPHODIESTERASE"/>
    <property type="match status" value="1"/>
</dbReference>
<protein>
    <submittedName>
        <fullName evidence="3">RNA 2',3'-cyclic phosphodiesterase</fullName>
    </submittedName>
</protein>
<dbReference type="AlphaFoldDB" id="A0A4P6ETQ7"/>
<proteinExistence type="predicted"/>
<dbReference type="Pfam" id="PF02834">
    <property type="entry name" value="LigT_PEase"/>
    <property type="match status" value="1"/>
</dbReference>
<name>A0A4P6ETQ7_9BACL</name>
<dbReference type="GO" id="GO:0008664">
    <property type="term" value="F:RNA 2',3'-cyclic 3'-phosphodiesterase activity"/>
    <property type="evidence" value="ECO:0007669"/>
    <property type="project" value="InterPro"/>
</dbReference>
<dbReference type="KEGG" id="pprt:ET464_00075"/>
<dbReference type="SUPFAM" id="SSF55144">
    <property type="entry name" value="LigT-like"/>
    <property type="match status" value="1"/>
</dbReference>
<keyword evidence="1" id="KW-0378">Hydrolase</keyword>
<dbReference type="InterPro" id="IPR014051">
    <property type="entry name" value="Phosphoesterase_HXTX"/>
</dbReference>
<dbReference type="InterPro" id="IPR004175">
    <property type="entry name" value="RNA_CPDase"/>
</dbReference>
<dbReference type="InterPro" id="IPR009097">
    <property type="entry name" value="Cyclic_Pdiesterase"/>
</dbReference>
<dbReference type="Proteomes" id="UP000293568">
    <property type="component" value="Chromosome"/>
</dbReference>